<feature type="transmembrane region" description="Helical" evidence="7">
    <location>
        <begin position="172"/>
        <end position="196"/>
    </location>
</feature>
<evidence type="ECO:0000256" key="7">
    <source>
        <dbReference type="RuleBase" id="RU079119"/>
    </source>
</evidence>
<name>A0AAU9Z6D8_PHORO</name>
<sequence>MREMNICGVNRSRVLPEAQASNVKKILPRPLSRVNGWSPPLHSFQAISWTTYLAMSIVTFGIFIPFLPTSWKYAAYVVMGGLSLFHLIVHLITTTIDPADTNVRLKKDYSEPVPTFDRSKHAHVIQNQYCHLCEVTVSKKAKHCSSCNKCVSGFDHHCKWLNNCVGSRNYRFFFCSVASAAAALLGTMVILLYIFIQYFVNPDELRTDPLYKEISSKEIWLLFLPLWPVPVKTSVVLSIAVVVFLLAIASFVLLGHLLIFHFYLIAKNLSTFDYMMKTRFQKNSHSAEKKELSVRKRGTISQEKSNSTGWSQSSQRVEPQKFLLSTLSQQSNVCFIAPAPK</sequence>
<dbReference type="Pfam" id="PF01529">
    <property type="entry name" value="DHHC"/>
    <property type="match status" value="1"/>
</dbReference>
<evidence type="ECO:0000256" key="3">
    <source>
        <dbReference type="ARBA" id="ARBA00022692"/>
    </source>
</evidence>
<comment type="subcellular location">
    <subcellularLocation>
        <location evidence="1">Membrane</location>
        <topology evidence="1">Multi-pass membrane protein</topology>
    </subcellularLocation>
</comment>
<dbReference type="PROSITE" id="PS50216">
    <property type="entry name" value="DHHC"/>
    <property type="match status" value="1"/>
</dbReference>
<keyword evidence="2 7" id="KW-0808">Transferase</keyword>
<evidence type="ECO:0000256" key="8">
    <source>
        <dbReference type="SAM" id="MobiDB-lite"/>
    </source>
</evidence>
<comment type="caution">
    <text evidence="10">The sequence shown here is derived from an EMBL/GenBank/DDBJ whole genome shotgun (WGS) entry which is preliminary data.</text>
</comment>
<keyword evidence="3 7" id="KW-0812">Transmembrane</keyword>
<feature type="region of interest" description="Disordered" evidence="8">
    <location>
        <begin position="287"/>
        <end position="315"/>
    </location>
</feature>
<comment type="similarity">
    <text evidence="7">Belongs to the DHHC palmitoyltransferase family.</text>
</comment>
<dbReference type="AlphaFoldDB" id="A0AAU9Z6D8"/>
<gene>
    <name evidence="10" type="primary">Zdhhc11</name>
    <name evidence="10" type="ORF">PHOROB_LOCUS5326</name>
</gene>
<dbReference type="InterPro" id="IPR039859">
    <property type="entry name" value="PFA4/ZDH16/20/ERF2-like"/>
</dbReference>
<dbReference type="GO" id="GO:0005794">
    <property type="term" value="C:Golgi apparatus"/>
    <property type="evidence" value="ECO:0007669"/>
    <property type="project" value="TreeGrafter"/>
</dbReference>
<dbReference type="InterPro" id="IPR001594">
    <property type="entry name" value="Palmitoyltrfase_DHHC"/>
</dbReference>
<accession>A0AAU9Z6D8</accession>
<protein>
    <recommendedName>
        <fullName evidence="7">Palmitoyltransferase</fullName>
        <ecNumber evidence="7">2.3.1.225</ecNumber>
    </recommendedName>
</protein>
<evidence type="ECO:0000256" key="4">
    <source>
        <dbReference type="ARBA" id="ARBA00022989"/>
    </source>
</evidence>
<feature type="transmembrane region" description="Helical" evidence="7">
    <location>
        <begin position="46"/>
        <end position="67"/>
    </location>
</feature>
<dbReference type="PANTHER" id="PTHR22883">
    <property type="entry name" value="ZINC FINGER DHHC DOMAIN CONTAINING PROTEIN"/>
    <property type="match status" value="1"/>
</dbReference>
<dbReference type="GO" id="GO:0006612">
    <property type="term" value="P:protein targeting to membrane"/>
    <property type="evidence" value="ECO:0007669"/>
    <property type="project" value="TreeGrafter"/>
</dbReference>
<evidence type="ECO:0000313" key="11">
    <source>
        <dbReference type="Proteomes" id="UP001152836"/>
    </source>
</evidence>
<keyword evidence="11" id="KW-1185">Reference proteome</keyword>
<dbReference type="EMBL" id="CALSGD010001396">
    <property type="protein sequence ID" value="CAH6787450.1"/>
    <property type="molecule type" value="Genomic_DNA"/>
</dbReference>
<dbReference type="GO" id="GO:0019706">
    <property type="term" value="F:protein-cysteine S-palmitoyltransferase activity"/>
    <property type="evidence" value="ECO:0007669"/>
    <property type="project" value="UniProtKB-EC"/>
</dbReference>
<feature type="compositionally biased region" description="Polar residues" evidence="8">
    <location>
        <begin position="299"/>
        <end position="315"/>
    </location>
</feature>
<evidence type="ECO:0000259" key="9">
    <source>
        <dbReference type="Pfam" id="PF01529"/>
    </source>
</evidence>
<dbReference type="PANTHER" id="PTHR22883:SF22">
    <property type="entry name" value="PALMITOYLTRANSFERASE ZDHHC11-RELATED"/>
    <property type="match status" value="1"/>
</dbReference>
<dbReference type="GO" id="GO:0005783">
    <property type="term" value="C:endoplasmic reticulum"/>
    <property type="evidence" value="ECO:0007669"/>
    <property type="project" value="TreeGrafter"/>
</dbReference>
<evidence type="ECO:0000313" key="10">
    <source>
        <dbReference type="EMBL" id="CAH6787450.1"/>
    </source>
</evidence>
<comment type="domain">
    <text evidence="7">The DHHC domain is required for palmitoyltransferase activity.</text>
</comment>
<keyword evidence="5 7" id="KW-0472">Membrane</keyword>
<evidence type="ECO:0000256" key="5">
    <source>
        <dbReference type="ARBA" id="ARBA00023136"/>
    </source>
</evidence>
<organism evidence="10 11">
    <name type="scientific">Phodopus roborovskii</name>
    <name type="common">Roborovski's desert hamster</name>
    <name type="synonym">Cricetulus roborovskii</name>
    <dbReference type="NCBI Taxonomy" id="109678"/>
    <lineage>
        <taxon>Eukaryota</taxon>
        <taxon>Metazoa</taxon>
        <taxon>Chordata</taxon>
        <taxon>Craniata</taxon>
        <taxon>Vertebrata</taxon>
        <taxon>Euteleostomi</taxon>
        <taxon>Mammalia</taxon>
        <taxon>Eutheria</taxon>
        <taxon>Euarchontoglires</taxon>
        <taxon>Glires</taxon>
        <taxon>Rodentia</taxon>
        <taxon>Myomorpha</taxon>
        <taxon>Muroidea</taxon>
        <taxon>Cricetidae</taxon>
        <taxon>Cricetinae</taxon>
        <taxon>Phodopus</taxon>
    </lineage>
</organism>
<keyword evidence="4 7" id="KW-1133">Transmembrane helix</keyword>
<dbReference type="EC" id="2.3.1.225" evidence="7"/>
<reference evidence="10" key="1">
    <citation type="submission" date="2022-06" db="EMBL/GenBank/DDBJ databases">
        <authorList>
            <person name="Andreotti S."/>
            <person name="Wyler E."/>
        </authorList>
    </citation>
    <scope>NUCLEOTIDE SEQUENCE</scope>
</reference>
<proteinExistence type="inferred from homology"/>
<dbReference type="Proteomes" id="UP001152836">
    <property type="component" value="Unassembled WGS sequence"/>
</dbReference>
<feature type="transmembrane region" description="Helical" evidence="7">
    <location>
        <begin position="235"/>
        <end position="266"/>
    </location>
</feature>
<feature type="transmembrane region" description="Helical" evidence="7">
    <location>
        <begin position="73"/>
        <end position="96"/>
    </location>
</feature>
<dbReference type="GO" id="GO:0016020">
    <property type="term" value="C:membrane"/>
    <property type="evidence" value="ECO:0007669"/>
    <property type="project" value="UniProtKB-SubCell"/>
</dbReference>
<feature type="domain" description="Palmitoyltransferase DHHC" evidence="9">
    <location>
        <begin position="125"/>
        <end position="277"/>
    </location>
</feature>
<comment type="catalytic activity">
    <reaction evidence="7">
        <text>L-cysteinyl-[protein] + hexadecanoyl-CoA = S-hexadecanoyl-L-cysteinyl-[protein] + CoA</text>
        <dbReference type="Rhea" id="RHEA:36683"/>
        <dbReference type="Rhea" id="RHEA-COMP:10131"/>
        <dbReference type="Rhea" id="RHEA-COMP:11032"/>
        <dbReference type="ChEBI" id="CHEBI:29950"/>
        <dbReference type="ChEBI" id="CHEBI:57287"/>
        <dbReference type="ChEBI" id="CHEBI:57379"/>
        <dbReference type="ChEBI" id="CHEBI:74151"/>
        <dbReference type="EC" id="2.3.1.225"/>
    </reaction>
</comment>
<evidence type="ECO:0000256" key="6">
    <source>
        <dbReference type="ARBA" id="ARBA00023315"/>
    </source>
</evidence>
<evidence type="ECO:0000256" key="2">
    <source>
        <dbReference type="ARBA" id="ARBA00022679"/>
    </source>
</evidence>
<keyword evidence="6 7" id="KW-0012">Acyltransferase</keyword>
<evidence type="ECO:0000256" key="1">
    <source>
        <dbReference type="ARBA" id="ARBA00004141"/>
    </source>
</evidence>